<keyword evidence="10" id="KW-1185">Reference proteome</keyword>
<dbReference type="PROSITE" id="PS00092">
    <property type="entry name" value="N6_MTASE"/>
    <property type="match status" value="1"/>
</dbReference>
<evidence type="ECO:0000256" key="4">
    <source>
        <dbReference type="ARBA" id="ARBA00022679"/>
    </source>
</evidence>
<dbReference type="EC" id="2.1.1.72" evidence="2"/>
<evidence type="ECO:0000259" key="8">
    <source>
        <dbReference type="Pfam" id="PF12950"/>
    </source>
</evidence>
<keyword evidence="4" id="KW-0808">Transferase</keyword>
<comment type="caution">
    <text evidence="9">The sequence shown here is derived from an EMBL/GenBank/DDBJ whole genome shotgun (WGS) entry which is preliminary data.</text>
</comment>
<dbReference type="InterPro" id="IPR050953">
    <property type="entry name" value="N4_N6_ade-DNA_methylase"/>
</dbReference>
<proteinExistence type="inferred from homology"/>
<evidence type="ECO:0000313" key="9">
    <source>
        <dbReference type="EMBL" id="MER2999073.1"/>
    </source>
</evidence>
<dbReference type="PANTHER" id="PTHR33841:SF1">
    <property type="entry name" value="DNA METHYLTRANSFERASE A"/>
    <property type="match status" value="1"/>
</dbReference>
<evidence type="ECO:0000256" key="6">
    <source>
        <dbReference type="ARBA" id="ARBA00047942"/>
    </source>
</evidence>
<evidence type="ECO:0000259" key="7">
    <source>
        <dbReference type="Pfam" id="PF02384"/>
    </source>
</evidence>
<evidence type="ECO:0000256" key="5">
    <source>
        <dbReference type="ARBA" id="ARBA00022747"/>
    </source>
</evidence>
<dbReference type="InterPro" id="IPR003356">
    <property type="entry name" value="DNA_methylase_A-5"/>
</dbReference>
<dbReference type="InterPro" id="IPR002052">
    <property type="entry name" value="DNA_methylase_N6_adenine_CS"/>
</dbReference>
<evidence type="ECO:0000256" key="1">
    <source>
        <dbReference type="ARBA" id="ARBA00006594"/>
    </source>
</evidence>
<dbReference type="PRINTS" id="PR00507">
    <property type="entry name" value="N12N6MTFRASE"/>
</dbReference>
<dbReference type="EMBL" id="JBEOKT010000018">
    <property type="protein sequence ID" value="MER2999073.1"/>
    <property type="molecule type" value="Genomic_DNA"/>
</dbReference>
<dbReference type="Pfam" id="PF12950">
    <property type="entry name" value="TaqI_C"/>
    <property type="match status" value="1"/>
</dbReference>
<dbReference type="SUPFAM" id="SSF53335">
    <property type="entry name" value="S-adenosyl-L-methionine-dependent methyltransferases"/>
    <property type="match status" value="1"/>
</dbReference>
<organism evidence="9 10">
    <name type="scientific">Pontibacter populi</name>
    <dbReference type="NCBI Taxonomy" id="890055"/>
    <lineage>
        <taxon>Bacteria</taxon>
        <taxon>Pseudomonadati</taxon>
        <taxon>Bacteroidota</taxon>
        <taxon>Cytophagia</taxon>
        <taxon>Cytophagales</taxon>
        <taxon>Hymenobacteraceae</taxon>
        <taxon>Pontibacter</taxon>
    </lineage>
</organism>
<feature type="domain" description="DNA methylase adenine-specific" evidence="7">
    <location>
        <begin position="7"/>
        <end position="275"/>
    </location>
</feature>
<dbReference type="Gene3D" id="3.40.50.150">
    <property type="entry name" value="Vaccinia Virus protein VP39"/>
    <property type="match status" value="1"/>
</dbReference>
<dbReference type="PANTHER" id="PTHR33841">
    <property type="entry name" value="DNA METHYLTRANSFERASE YEEA-RELATED"/>
    <property type="match status" value="1"/>
</dbReference>
<evidence type="ECO:0000256" key="3">
    <source>
        <dbReference type="ARBA" id="ARBA00022603"/>
    </source>
</evidence>
<reference evidence="9 10" key="1">
    <citation type="submission" date="2024-06" db="EMBL/GenBank/DDBJ databases">
        <title>Pontibacter populi HYL7-15.</title>
        <authorList>
            <person name="Kim M.K."/>
        </authorList>
    </citation>
    <scope>NUCLEOTIDE SEQUENCE [LARGE SCALE GENOMIC DNA]</scope>
    <source>
        <strain evidence="9 10">HYL7-15</strain>
    </source>
</reference>
<dbReference type="InterPro" id="IPR025931">
    <property type="entry name" value="TaqI_C"/>
</dbReference>
<comment type="catalytic activity">
    <reaction evidence="6">
        <text>a 2'-deoxyadenosine in DNA + S-adenosyl-L-methionine = an N(6)-methyl-2'-deoxyadenosine in DNA + S-adenosyl-L-homocysteine + H(+)</text>
        <dbReference type="Rhea" id="RHEA:15197"/>
        <dbReference type="Rhea" id="RHEA-COMP:12418"/>
        <dbReference type="Rhea" id="RHEA-COMP:12419"/>
        <dbReference type="ChEBI" id="CHEBI:15378"/>
        <dbReference type="ChEBI" id="CHEBI:57856"/>
        <dbReference type="ChEBI" id="CHEBI:59789"/>
        <dbReference type="ChEBI" id="CHEBI:90615"/>
        <dbReference type="ChEBI" id="CHEBI:90616"/>
        <dbReference type="EC" id="2.1.1.72"/>
    </reaction>
</comment>
<comment type="similarity">
    <text evidence="1">Belongs to the N(4)/N(6)-methyltransferase family.</text>
</comment>
<accession>A0ABV1RXH6</accession>
<dbReference type="Gene3D" id="3.90.220.10">
    <property type="entry name" value="Adenine-n6-DNA-methyltransferase Taqi, Chain A, domain 2"/>
    <property type="match status" value="1"/>
</dbReference>
<keyword evidence="5" id="KW-0680">Restriction system</keyword>
<protein>
    <recommendedName>
        <fullName evidence="2">site-specific DNA-methyltransferase (adenine-specific)</fullName>
        <ecNumber evidence="2">2.1.1.72</ecNumber>
    </recommendedName>
</protein>
<name>A0ABV1RXH6_9BACT</name>
<dbReference type="InterPro" id="IPR023135">
    <property type="entry name" value="N6_DNA_MeTrfase_TaqI_C"/>
</dbReference>
<sequence>MSPAELYTKEERKTNGIFYTPKFLAQYLAKKILYYWEDTNRSSVESILDPACGDSMLLRSFLTEFTTLDNATTNLSIIGVDKDVNAVISSEQQFNFEHYSRFNRHFINTDGLFPSNEFSSINGWQSLRRQVGYENGVDIVLSNPPWGADMTEYDSNQLSTNFQLAKGQFDIYNLFIEVTLNNLREDGLYGFILPDSVFSQEQARLRLLLADTTTILLIARLGEKIFPEINRACVIVIGQKRRAAPEHVVNCFRLSPDFKKSVLTNKLTLEQVEQALAHEVPQKRFLENSGNVFDIDLRVSEHNIFDKIQSSGTVLSSVINNTRGAEISKNGLVCQCPDCSKWMPYPKSKNPKCNHCGTFVDLNQIVQEHIIHINQGLGNKALKVGEDLYRYTSRTKSWIDTDKDGINYKSLSIYNGDKILVRKTGIGITASIDYQNSIVNQVVYILKLKSEVSRNLTLEFVLAVLNSRAMTYYLLKKYGENEWKSHPYLTQTMLINLPFPKLNPNLSKHTSLIKEITEIIKSEVANSKEKNISKQSDLRIERAVAYFFKLNKKDYNTILETLNSTDPLIPIKRLLNCSSDEIFEVNGI</sequence>
<dbReference type="GO" id="GO:0008168">
    <property type="term" value="F:methyltransferase activity"/>
    <property type="evidence" value="ECO:0007669"/>
    <property type="project" value="UniProtKB-KW"/>
</dbReference>
<keyword evidence="3 9" id="KW-0489">Methyltransferase</keyword>
<dbReference type="Proteomes" id="UP001476807">
    <property type="component" value="Unassembled WGS sequence"/>
</dbReference>
<dbReference type="RefSeq" id="WP_350413649.1">
    <property type="nucleotide sequence ID" value="NZ_JBEOKT010000018.1"/>
</dbReference>
<dbReference type="GO" id="GO:0032259">
    <property type="term" value="P:methylation"/>
    <property type="evidence" value="ECO:0007669"/>
    <property type="project" value="UniProtKB-KW"/>
</dbReference>
<evidence type="ECO:0000256" key="2">
    <source>
        <dbReference type="ARBA" id="ARBA00011900"/>
    </source>
</evidence>
<evidence type="ECO:0000313" key="10">
    <source>
        <dbReference type="Proteomes" id="UP001476807"/>
    </source>
</evidence>
<feature type="domain" description="TaqI-like C-terminal specificity" evidence="8">
    <location>
        <begin position="384"/>
        <end position="498"/>
    </location>
</feature>
<gene>
    <name evidence="9" type="ORF">ABS362_16090</name>
</gene>
<dbReference type="InterPro" id="IPR029063">
    <property type="entry name" value="SAM-dependent_MTases_sf"/>
</dbReference>
<dbReference type="Pfam" id="PF02384">
    <property type="entry name" value="N6_Mtase"/>
    <property type="match status" value="1"/>
</dbReference>